<sequence>MIHNSGHFMVKATVISVLKVKITNTSELGAVKMMASFIKQEPDKIHIIFIANAHTLNLATDNPEYRDILNSSNVVFADGIGVRWAAKLRGKILQGNLVGTDLIPSFLSKTSNCGYRYYLLGADPTTIEYAAEFASRQFQGWTLAGFHHGYLEEDKTIKVIEKINSLQPHLLLVGMGNPLQEYWLHNNQSRLKVPLCVGVGGLFDHWGGNLKRAPLWIRRLGFEWLQILLQQPGKKWQRYLIGNPKFIIRMVFCSD</sequence>
<dbReference type="PANTHER" id="PTHR34136:SF1">
    <property type="entry name" value="UDP-N-ACETYL-D-MANNOSAMINURONIC ACID TRANSFERASE"/>
    <property type="match status" value="1"/>
</dbReference>
<evidence type="ECO:0000313" key="3">
    <source>
        <dbReference type="EMBL" id="MBW4566232.1"/>
    </source>
</evidence>
<dbReference type="AlphaFoldDB" id="A0A951Q7T4"/>
<dbReference type="GO" id="GO:0016758">
    <property type="term" value="F:hexosyltransferase activity"/>
    <property type="evidence" value="ECO:0007669"/>
    <property type="project" value="TreeGrafter"/>
</dbReference>
<dbReference type="Pfam" id="PF03808">
    <property type="entry name" value="Glyco_tran_WecG"/>
    <property type="match status" value="1"/>
</dbReference>
<dbReference type="PANTHER" id="PTHR34136">
    <property type="match status" value="1"/>
</dbReference>
<dbReference type="NCBIfam" id="TIGR00696">
    <property type="entry name" value="wecG_tagA_cpsF"/>
    <property type="match status" value="1"/>
</dbReference>
<gene>
    <name evidence="3" type="ORF">KME32_35230</name>
</gene>
<dbReference type="Proteomes" id="UP000715781">
    <property type="component" value="Unassembled WGS sequence"/>
</dbReference>
<accession>A0A951Q7T4</accession>
<comment type="caution">
    <text evidence="3">The sequence shown here is derived from an EMBL/GenBank/DDBJ whole genome shotgun (WGS) entry which is preliminary data.</text>
</comment>
<evidence type="ECO:0000256" key="2">
    <source>
        <dbReference type="ARBA" id="ARBA00022679"/>
    </source>
</evidence>
<protein>
    <submittedName>
        <fullName evidence="3">WecB/TagA/CpsF family glycosyltransferase</fullName>
    </submittedName>
</protein>
<dbReference type="InterPro" id="IPR004629">
    <property type="entry name" value="WecG_TagA_CpsF"/>
</dbReference>
<dbReference type="CDD" id="cd06533">
    <property type="entry name" value="Glyco_transf_WecG_TagA"/>
    <property type="match status" value="1"/>
</dbReference>
<keyword evidence="1" id="KW-0328">Glycosyltransferase</keyword>
<reference evidence="3" key="1">
    <citation type="submission" date="2021-05" db="EMBL/GenBank/DDBJ databases">
        <authorList>
            <person name="Pietrasiak N."/>
            <person name="Ward R."/>
            <person name="Stajich J.E."/>
            <person name="Kurbessoian T."/>
        </authorList>
    </citation>
    <scope>NUCLEOTIDE SEQUENCE</scope>
    <source>
        <strain evidence="3">JT2-VF2</strain>
    </source>
</reference>
<evidence type="ECO:0000256" key="1">
    <source>
        <dbReference type="ARBA" id="ARBA00022676"/>
    </source>
</evidence>
<dbReference type="EMBL" id="JAHHHN010000068">
    <property type="protein sequence ID" value="MBW4566232.1"/>
    <property type="molecule type" value="Genomic_DNA"/>
</dbReference>
<keyword evidence="2" id="KW-0808">Transferase</keyword>
<evidence type="ECO:0000313" key="4">
    <source>
        <dbReference type="Proteomes" id="UP000715781"/>
    </source>
</evidence>
<reference evidence="3" key="2">
    <citation type="journal article" date="2022" name="Microbiol. Resour. Announc.">
        <title>Metagenome Sequencing to Explore Phylogenomics of Terrestrial Cyanobacteria.</title>
        <authorList>
            <person name="Ward R.D."/>
            <person name="Stajich J.E."/>
            <person name="Johansen J.R."/>
            <person name="Huntemann M."/>
            <person name="Clum A."/>
            <person name="Foster B."/>
            <person name="Foster B."/>
            <person name="Roux S."/>
            <person name="Palaniappan K."/>
            <person name="Varghese N."/>
            <person name="Mukherjee S."/>
            <person name="Reddy T.B.K."/>
            <person name="Daum C."/>
            <person name="Copeland A."/>
            <person name="Chen I.A."/>
            <person name="Ivanova N.N."/>
            <person name="Kyrpides N.C."/>
            <person name="Shapiro N."/>
            <person name="Eloe-Fadrosh E.A."/>
            <person name="Pietrasiak N."/>
        </authorList>
    </citation>
    <scope>NUCLEOTIDE SEQUENCE</scope>
    <source>
        <strain evidence="3">JT2-VF2</strain>
    </source>
</reference>
<name>A0A951Q7T4_9NOST</name>
<organism evidence="3 4">
    <name type="scientific">Mojavia pulchra JT2-VF2</name>
    <dbReference type="NCBI Taxonomy" id="287848"/>
    <lineage>
        <taxon>Bacteria</taxon>
        <taxon>Bacillati</taxon>
        <taxon>Cyanobacteriota</taxon>
        <taxon>Cyanophyceae</taxon>
        <taxon>Nostocales</taxon>
        <taxon>Nostocaceae</taxon>
    </lineage>
</organism>
<proteinExistence type="predicted"/>